<evidence type="ECO:0000313" key="9">
    <source>
        <dbReference type="Proteomes" id="UP001180715"/>
    </source>
</evidence>
<feature type="transmembrane region" description="Helical" evidence="5">
    <location>
        <begin position="198"/>
        <end position="219"/>
    </location>
</feature>
<comment type="subcellular location">
    <subcellularLocation>
        <location evidence="1">Cell envelope</location>
    </subcellularLocation>
</comment>
<name>A0ABU1Z171_9MICC</name>
<dbReference type="EMBL" id="JAVDXX010000001">
    <property type="protein sequence ID" value="MDR7294362.1"/>
    <property type="molecule type" value="Genomic_DNA"/>
</dbReference>
<keyword evidence="5" id="KW-0472">Membrane</keyword>
<gene>
    <name evidence="8" type="ORF">J2S67_001630</name>
</gene>
<keyword evidence="5" id="KW-0812">Transmembrane</keyword>
<evidence type="ECO:0000256" key="1">
    <source>
        <dbReference type="ARBA" id="ARBA00004196"/>
    </source>
</evidence>
<evidence type="ECO:0000256" key="5">
    <source>
        <dbReference type="SAM" id="Phobius"/>
    </source>
</evidence>
<organism evidence="8 9">
    <name type="scientific">Pseudoglutamicibacter albus</name>
    <dbReference type="NCBI Taxonomy" id="98671"/>
    <lineage>
        <taxon>Bacteria</taxon>
        <taxon>Bacillati</taxon>
        <taxon>Actinomycetota</taxon>
        <taxon>Actinomycetes</taxon>
        <taxon>Micrococcales</taxon>
        <taxon>Micrococcaceae</taxon>
        <taxon>Pseudoglutamicibacter</taxon>
    </lineage>
</organism>
<comment type="caution">
    <text evidence="8">The sequence shown here is derived from an EMBL/GenBank/DDBJ whole genome shotgun (WGS) entry which is preliminary data.</text>
</comment>
<sequence>MTRTLARSTAASAPVATPGSAVAAWASAVGAQRLAVALGAVAFTLLLLVASIFGAPAAHAHDRLVDSTPASQEALDQAPQDITLEFSGRPMDLGTMIMVVDAEQKNHAEGLDAKIKDFKVTQPLDGKLPDGYYEIRWRVVSEDGHPISGTIPFSVGDVTDAPKVPALDGKDVDSGSIYDGAAEASASADSGKESGVPVWVIAAAGAGVVIAGLAVWYFASRGQKTN</sequence>
<reference evidence="8" key="1">
    <citation type="submission" date="2023-07" db="EMBL/GenBank/DDBJ databases">
        <title>Sequencing the genomes of 1000 actinobacteria strains.</title>
        <authorList>
            <person name="Klenk H.-P."/>
        </authorList>
    </citation>
    <scope>NUCLEOTIDE SEQUENCE</scope>
    <source>
        <strain evidence="8">DSM 13068</strain>
    </source>
</reference>
<proteinExistence type="predicted"/>
<evidence type="ECO:0000256" key="4">
    <source>
        <dbReference type="ARBA" id="ARBA00023008"/>
    </source>
</evidence>
<evidence type="ECO:0000256" key="6">
    <source>
        <dbReference type="SAM" id="SignalP"/>
    </source>
</evidence>
<dbReference type="PANTHER" id="PTHR34820:SF4">
    <property type="entry name" value="INNER MEMBRANE PROTEIN YEBZ"/>
    <property type="match status" value="1"/>
</dbReference>
<dbReference type="Proteomes" id="UP001180715">
    <property type="component" value="Unassembled WGS sequence"/>
</dbReference>
<feature type="transmembrane region" description="Helical" evidence="5">
    <location>
        <begin position="33"/>
        <end position="55"/>
    </location>
</feature>
<protein>
    <submittedName>
        <fullName evidence="8">Methionine-rich copper-binding protein CopC</fullName>
    </submittedName>
</protein>
<dbReference type="InterPro" id="IPR014756">
    <property type="entry name" value="Ig_E-set"/>
</dbReference>
<keyword evidence="4" id="KW-0186">Copper</keyword>
<accession>A0ABU1Z171</accession>
<feature type="domain" description="CopC" evidence="7">
    <location>
        <begin position="61"/>
        <end position="155"/>
    </location>
</feature>
<keyword evidence="3 6" id="KW-0732">Signal</keyword>
<keyword evidence="5" id="KW-1133">Transmembrane helix</keyword>
<dbReference type="InterPro" id="IPR007348">
    <property type="entry name" value="CopC_dom"/>
</dbReference>
<dbReference type="InterPro" id="IPR032694">
    <property type="entry name" value="CopC/D"/>
</dbReference>
<keyword evidence="9" id="KW-1185">Reference proteome</keyword>
<dbReference type="SUPFAM" id="SSF81296">
    <property type="entry name" value="E set domains"/>
    <property type="match status" value="1"/>
</dbReference>
<keyword evidence="2" id="KW-0479">Metal-binding</keyword>
<dbReference type="Pfam" id="PF04234">
    <property type="entry name" value="CopC"/>
    <property type="match status" value="1"/>
</dbReference>
<dbReference type="PANTHER" id="PTHR34820">
    <property type="entry name" value="INNER MEMBRANE PROTEIN YEBZ"/>
    <property type="match status" value="1"/>
</dbReference>
<evidence type="ECO:0000256" key="2">
    <source>
        <dbReference type="ARBA" id="ARBA00022723"/>
    </source>
</evidence>
<evidence type="ECO:0000313" key="8">
    <source>
        <dbReference type="EMBL" id="MDR7294362.1"/>
    </source>
</evidence>
<dbReference type="Gene3D" id="2.60.40.1220">
    <property type="match status" value="1"/>
</dbReference>
<evidence type="ECO:0000256" key="3">
    <source>
        <dbReference type="ARBA" id="ARBA00022729"/>
    </source>
</evidence>
<feature type="chain" id="PRO_5046667408" evidence="6">
    <location>
        <begin position="24"/>
        <end position="226"/>
    </location>
</feature>
<feature type="signal peptide" evidence="6">
    <location>
        <begin position="1"/>
        <end position="23"/>
    </location>
</feature>
<dbReference type="RefSeq" id="WP_070507366.1">
    <property type="nucleotide sequence ID" value="NZ_JAVDXX010000001.1"/>
</dbReference>
<evidence type="ECO:0000259" key="7">
    <source>
        <dbReference type="Pfam" id="PF04234"/>
    </source>
</evidence>
<dbReference type="InterPro" id="IPR014755">
    <property type="entry name" value="Cu-Rt/internalin_Ig-like"/>
</dbReference>